<dbReference type="Gramene" id="KQL04767">
    <property type="protein sequence ID" value="KQL04767"/>
    <property type="gene ID" value="SETIT_003727mg"/>
</dbReference>
<dbReference type="EnsemblPlants" id="KQL04767">
    <property type="protein sequence ID" value="KQL04767"/>
    <property type="gene ID" value="SETIT_003727mg"/>
</dbReference>
<accession>K3XPA4</accession>
<organism evidence="1 2">
    <name type="scientific">Setaria italica</name>
    <name type="common">Foxtail millet</name>
    <name type="synonym">Panicum italicum</name>
    <dbReference type="NCBI Taxonomy" id="4555"/>
    <lineage>
        <taxon>Eukaryota</taxon>
        <taxon>Viridiplantae</taxon>
        <taxon>Streptophyta</taxon>
        <taxon>Embryophyta</taxon>
        <taxon>Tracheophyta</taxon>
        <taxon>Spermatophyta</taxon>
        <taxon>Magnoliopsida</taxon>
        <taxon>Liliopsida</taxon>
        <taxon>Poales</taxon>
        <taxon>Poaceae</taxon>
        <taxon>PACMAD clade</taxon>
        <taxon>Panicoideae</taxon>
        <taxon>Panicodae</taxon>
        <taxon>Paniceae</taxon>
        <taxon>Cenchrinae</taxon>
        <taxon>Setaria</taxon>
    </lineage>
</organism>
<reference evidence="2" key="1">
    <citation type="journal article" date="2012" name="Nat. Biotechnol.">
        <title>Reference genome sequence of the model plant Setaria.</title>
        <authorList>
            <person name="Bennetzen J.L."/>
            <person name="Schmutz J."/>
            <person name="Wang H."/>
            <person name="Percifield R."/>
            <person name="Hawkins J."/>
            <person name="Pontaroli A.C."/>
            <person name="Estep M."/>
            <person name="Feng L."/>
            <person name="Vaughn J.N."/>
            <person name="Grimwood J."/>
            <person name="Jenkins J."/>
            <person name="Barry K."/>
            <person name="Lindquist E."/>
            <person name="Hellsten U."/>
            <person name="Deshpande S."/>
            <person name="Wang X."/>
            <person name="Wu X."/>
            <person name="Mitros T."/>
            <person name="Triplett J."/>
            <person name="Yang X."/>
            <person name="Ye C.Y."/>
            <person name="Mauro-Herrera M."/>
            <person name="Wang L."/>
            <person name="Li P."/>
            <person name="Sharma M."/>
            <person name="Sharma R."/>
            <person name="Ronald P.C."/>
            <person name="Panaud O."/>
            <person name="Kellogg E.A."/>
            <person name="Brutnell T.P."/>
            <person name="Doust A.N."/>
            <person name="Tuskan G.A."/>
            <person name="Rokhsar D."/>
            <person name="Devos K.M."/>
        </authorList>
    </citation>
    <scope>NUCLEOTIDE SEQUENCE [LARGE SCALE GENOMIC DNA]</scope>
    <source>
        <strain evidence="2">cv. Yugu1</strain>
    </source>
</reference>
<sequence>MISRWQHNSWAYLSVPEPGAHTTTSINTSAKKDYYRSLAVQTRLVEG</sequence>
<reference evidence="1" key="2">
    <citation type="submission" date="2018-08" db="UniProtKB">
        <authorList>
            <consortium name="EnsemblPlants"/>
        </authorList>
    </citation>
    <scope>IDENTIFICATION</scope>
    <source>
        <strain evidence="1">Yugu1</strain>
    </source>
</reference>
<keyword evidence="2" id="KW-1185">Reference proteome</keyword>
<evidence type="ECO:0000313" key="2">
    <source>
        <dbReference type="Proteomes" id="UP000004995"/>
    </source>
</evidence>
<dbReference type="InParanoid" id="K3XPA4"/>
<dbReference type="EMBL" id="AGNK02002914">
    <property type="status" value="NOT_ANNOTATED_CDS"/>
    <property type="molecule type" value="Genomic_DNA"/>
</dbReference>
<evidence type="ECO:0000313" key="1">
    <source>
        <dbReference type="EnsemblPlants" id="KQL04767"/>
    </source>
</evidence>
<proteinExistence type="predicted"/>
<dbReference type="AlphaFoldDB" id="K3XPA4"/>
<dbReference type="HOGENOM" id="CLU_3176343_0_0_1"/>
<protein>
    <submittedName>
        <fullName evidence="1">Uncharacterized protein</fullName>
    </submittedName>
</protein>
<dbReference type="Proteomes" id="UP000004995">
    <property type="component" value="Unassembled WGS sequence"/>
</dbReference>
<name>K3XPA4_SETIT</name>